<dbReference type="SUPFAM" id="SSF50447">
    <property type="entry name" value="Translation proteins"/>
    <property type="match status" value="1"/>
</dbReference>
<dbReference type="Pfam" id="PF00297">
    <property type="entry name" value="Ribosomal_L3"/>
    <property type="match status" value="1"/>
</dbReference>
<comment type="function">
    <text evidence="8 10">One of the primary rRNA binding proteins, it binds directly near the 3'-end of the 23S rRNA, where it nucleates assembly of the 50S subunit.</text>
</comment>
<accession>A0A0H4T2Z0</accession>
<dbReference type="Gene3D" id="3.30.160.810">
    <property type="match status" value="1"/>
</dbReference>
<feature type="compositionally biased region" description="Polar residues" evidence="11">
    <location>
        <begin position="133"/>
        <end position="142"/>
    </location>
</feature>
<dbReference type="GO" id="GO:0003735">
    <property type="term" value="F:structural constituent of ribosome"/>
    <property type="evidence" value="ECO:0007669"/>
    <property type="project" value="UniProtKB-UniRule"/>
</dbReference>
<dbReference type="PROSITE" id="PS00474">
    <property type="entry name" value="RIBOSOMAL_L3"/>
    <property type="match status" value="1"/>
</dbReference>
<comment type="similarity">
    <text evidence="1 8 9">Belongs to the universal ribosomal protein uL3 family.</text>
</comment>
<comment type="subunit">
    <text evidence="8 10">Part of the 50S ribosomal subunit. Forms a cluster with proteins L14 and L19.</text>
</comment>
<keyword evidence="5 8" id="KW-0689">Ribosomal protein</keyword>
<dbReference type="GO" id="GO:0022625">
    <property type="term" value="C:cytosolic large ribosomal subunit"/>
    <property type="evidence" value="ECO:0007669"/>
    <property type="project" value="TreeGrafter"/>
</dbReference>
<organism evidence="12">
    <name type="scientific">uncultured gamma proteobacterium Rifle_16ft_4_minimus_1061</name>
    <dbReference type="NCBI Taxonomy" id="1665198"/>
    <lineage>
        <taxon>Bacteria</taxon>
        <taxon>Pseudomonadati</taxon>
        <taxon>Pseudomonadota</taxon>
        <taxon>Gammaproteobacteria</taxon>
        <taxon>environmental samples</taxon>
    </lineage>
</organism>
<reference evidence="12" key="1">
    <citation type="journal article" date="2015" name="ISME J.">
        <title>Aquifer environment selects for microbial species cohorts in sediment and groundwater.</title>
        <authorList>
            <person name="Hug L.A."/>
            <person name="Thomas B.C."/>
            <person name="Brown C.T."/>
            <person name="Frischkorn K.R."/>
            <person name="Williams K.H."/>
            <person name="Tringe S.G."/>
            <person name="Banfield J.F."/>
        </authorList>
    </citation>
    <scope>NUCLEOTIDE SEQUENCE</scope>
</reference>
<dbReference type="PANTHER" id="PTHR11229">
    <property type="entry name" value="50S RIBOSOMAL PROTEIN L3"/>
    <property type="match status" value="1"/>
</dbReference>
<evidence type="ECO:0000256" key="4">
    <source>
        <dbReference type="ARBA" id="ARBA00022884"/>
    </source>
</evidence>
<dbReference type="GO" id="GO:0019843">
    <property type="term" value="F:rRNA binding"/>
    <property type="evidence" value="ECO:0007669"/>
    <property type="project" value="UniProtKB-UniRule"/>
</dbReference>
<evidence type="ECO:0000256" key="3">
    <source>
        <dbReference type="ARBA" id="ARBA00022730"/>
    </source>
</evidence>
<dbReference type="InterPro" id="IPR000597">
    <property type="entry name" value="Ribosomal_uL3"/>
</dbReference>
<dbReference type="InterPro" id="IPR019927">
    <property type="entry name" value="Ribosomal_uL3_bac/org-type"/>
</dbReference>
<keyword evidence="6 8" id="KW-0687">Ribonucleoprotein</keyword>
<dbReference type="InterPro" id="IPR009000">
    <property type="entry name" value="Transl_B-barrel_sf"/>
</dbReference>
<evidence type="ECO:0000256" key="8">
    <source>
        <dbReference type="HAMAP-Rule" id="MF_01325"/>
    </source>
</evidence>
<dbReference type="PANTHER" id="PTHR11229:SF16">
    <property type="entry name" value="LARGE RIBOSOMAL SUBUNIT PROTEIN UL3C"/>
    <property type="match status" value="1"/>
</dbReference>
<evidence type="ECO:0000256" key="2">
    <source>
        <dbReference type="ARBA" id="ARBA00022481"/>
    </source>
</evidence>
<keyword evidence="3 8" id="KW-0699">rRNA-binding</keyword>
<dbReference type="NCBIfam" id="TIGR03625">
    <property type="entry name" value="L3_bact"/>
    <property type="match status" value="1"/>
</dbReference>
<dbReference type="HAMAP" id="MF_01325_B">
    <property type="entry name" value="Ribosomal_uL3_B"/>
    <property type="match status" value="1"/>
</dbReference>
<feature type="modified residue" description="N5-methylglutamine" evidence="8">
    <location>
        <position position="153"/>
    </location>
</feature>
<dbReference type="AlphaFoldDB" id="A0A0H4T2Z0"/>
<evidence type="ECO:0000256" key="6">
    <source>
        <dbReference type="ARBA" id="ARBA00023274"/>
    </source>
</evidence>
<dbReference type="FunFam" id="3.30.160.810:FF:000001">
    <property type="entry name" value="50S ribosomal protein L3"/>
    <property type="match status" value="1"/>
</dbReference>
<dbReference type="EMBL" id="KT006937">
    <property type="protein sequence ID" value="AKQ00757.1"/>
    <property type="molecule type" value="Genomic_DNA"/>
</dbReference>
<gene>
    <name evidence="8" type="primary">rplC</name>
</gene>
<feature type="region of interest" description="Disordered" evidence="11">
    <location>
        <begin position="131"/>
        <end position="156"/>
    </location>
</feature>
<dbReference type="Gene3D" id="2.40.30.10">
    <property type="entry name" value="Translation factors"/>
    <property type="match status" value="1"/>
</dbReference>
<dbReference type="InterPro" id="IPR019926">
    <property type="entry name" value="Ribosomal_uL3_CS"/>
</dbReference>
<evidence type="ECO:0000256" key="10">
    <source>
        <dbReference type="RuleBase" id="RU003906"/>
    </source>
</evidence>
<evidence type="ECO:0000313" key="12">
    <source>
        <dbReference type="EMBL" id="AKQ00757.1"/>
    </source>
</evidence>
<sequence>MPIGLVGRKCGMTRIFTETGEAIPVTVIEALPNRVTTLKTSDRDGYRAVQVTVGAKPAHRWSKALAGHFAKLNIEPGEGLWEFRLASGEGEDMAPGTEIKVDRFAVGQFVDVTGTSKGKGYAGVMKRHHFSGQPASHGNSVSHRAPGAIGQRQTPGRVFPGKRMSGHLGNARATVACLQVVRVDLERNLLLVKGAVPGSESGRVLIRPAVRAA</sequence>
<evidence type="ECO:0000256" key="5">
    <source>
        <dbReference type="ARBA" id="ARBA00022980"/>
    </source>
</evidence>
<comment type="PTM">
    <text evidence="8">Methylated by PrmB.</text>
</comment>
<protein>
    <recommendedName>
        <fullName evidence="7 8">Large ribosomal subunit protein uL3</fullName>
    </recommendedName>
</protein>
<dbReference type="FunFam" id="2.40.30.10:FF:000004">
    <property type="entry name" value="50S ribosomal protein L3"/>
    <property type="match status" value="1"/>
</dbReference>
<evidence type="ECO:0000256" key="9">
    <source>
        <dbReference type="RuleBase" id="RU003905"/>
    </source>
</evidence>
<dbReference type="GO" id="GO:0006412">
    <property type="term" value="P:translation"/>
    <property type="evidence" value="ECO:0007669"/>
    <property type="project" value="UniProtKB-UniRule"/>
</dbReference>
<name>A0A0H4T2Z0_9GAMM</name>
<keyword evidence="2 8" id="KW-0488">Methylation</keyword>
<evidence type="ECO:0000256" key="1">
    <source>
        <dbReference type="ARBA" id="ARBA00006540"/>
    </source>
</evidence>
<proteinExistence type="inferred from homology"/>
<evidence type="ECO:0000256" key="7">
    <source>
        <dbReference type="ARBA" id="ARBA00035243"/>
    </source>
</evidence>
<evidence type="ECO:0000256" key="11">
    <source>
        <dbReference type="SAM" id="MobiDB-lite"/>
    </source>
</evidence>
<keyword evidence="4 8" id="KW-0694">RNA-binding</keyword>